<evidence type="ECO:0000256" key="1">
    <source>
        <dbReference type="SAM" id="Coils"/>
    </source>
</evidence>
<dbReference type="PROSITE" id="PS51257">
    <property type="entry name" value="PROKAR_LIPOPROTEIN"/>
    <property type="match status" value="1"/>
</dbReference>
<dbReference type="AlphaFoldDB" id="A0A1I4P7W1"/>
<reference evidence="3" key="1">
    <citation type="submission" date="2016-10" db="EMBL/GenBank/DDBJ databases">
        <authorList>
            <person name="Varghese N."/>
            <person name="Submissions S."/>
        </authorList>
    </citation>
    <scope>NUCLEOTIDE SEQUENCE [LARGE SCALE GENOMIC DNA]</scope>
    <source>
        <strain evidence="3">DSM 24213</strain>
    </source>
</reference>
<name>A0A1I4P7W1_9GAMM</name>
<keyword evidence="3" id="KW-1185">Reference proteome</keyword>
<evidence type="ECO:0008006" key="4">
    <source>
        <dbReference type="Google" id="ProtNLM"/>
    </source>
</evidence>
<dbReference type="STRING" id="1720063.SAMN05216217_102160"/>
<accession>A0A1I4P7W1</accession>
<keyword evidence="1" id="KW-0175">Coiled coil</keyword>
<dbReference type="Proteomes" id="UP000243629">
    <property type="component" value="Unassembled WGS sequence"/>
</dbReference>
<gene>
    <name evidence="2" type="ORF">SAMN05216217_102160</name>
</gene>
<evidence type="ECO:0000313" key="3">
    <source>
        <dbReference type="Proteomes" id="UP000243629"/>
    </source>
</evidence>
<proteinExistence type="predicted"/>
<feature type="coiled-coil region" evidence="1">
    <location>
        <begin position="44"/>
        <end position="162"/>
    </location>
</feature>
<dbReference type="EMBL" id="FOUI01000002">
    <property type="protein sequence ID" value="SFM23680.1"/>
    <property type="molecule type" value="Genomic_DNA"/>
</dbReference>
<organism evidence="2 3">
    <name type="scientific">Halopseudomonas yangmingensis</name>
    <dbReference type="NCBI Taxonomy" id="1720063"/>
    <lineage>
        <taxon>Bacteria</taxon>
        <taxon>Pseudomonadati</taxon>
        <taxon>Pseudomonadota</taxon>
        <taxon>Gammaproteobacteria</taxon>
        <taxon>Pseudomonadales</taxon>
        <taxon>Pseudomonadaceae</taxon>
        <taxon>Halopseudomonas</taxon>
    </lineage>
</organism>
<evidence type="ECO:0000313" key="2">
    <source>
        <dbReference type="EMBL" id="SFM23680.1"/>
    </source>
</evidence>
<protein>
    <recommendedName>
        <fullName evidence="4">Lipoprotein</fullName>
    </recommendedName>
</protein>
<sequence length="166" mass="18483">MKLLQASSCLLAAALLAGCASTPRQCNSYNANASLLEKASCDFSGGYSEQVRQQEQELAQARAENEHFRQVYQQIAEQQAATSLSLQEQQRKQADLNRSLRGLLSQLQARHASKAEVQQQIIQLQQQMHSLEQSPASSPAAVATRQQELRDLQRQVSRLQLSLGYE</sequence>